<feature type="region of interest" description="Disordered" evidence="1">
    <location>
        <begin position="315"/>
        <end position="358"/>
    </location>
</feature>
<accession>A0A4Y5X3V2</accession>
<feature type="compositionally biased region" description="Low complexity" evidence="1">
    <location>
        <begin position="319"/>
        <end position="337"/>
    </location>
</feature>
<gene>
    <name evidence="2" type="ORF">LdMNPV-J2_00091</name>
</gene>
<dbReference type="EMBL" id="MK089451">
    <property type="protein sequence ID" value="QDE14947.1"/>
    <property type="molecule type" value="Genomic_DNA"/>
</dbReference>
<evidence type="ECO:0000256" key="1">
    <source>
        <dbReference type="SAM" id="MobiDB-lite"/>
    </source>
</evidence>
<evidence type="ECO:0000313" key="2">
    <source>
        <dbReference type="EMBL" id="QDE14947.1"/>
    </source>
</evidence>
<dbReference type="GO" id="GO:0005198">
    <property type="term" value="F:structural molecule activity"/>
    <property type="evidence" value="ECO:0007669"/>
    <property type="project" value="InterPro"/>
</dbReference>
<sequence>MALVSGALSTNRLRNYCVFGAVQPFDNCRAYGSPCSPDSNNNDGWFICDYHSSIRFKIEKMVLPIPDAEGNIYNRTVGKSLVNHKTLGAARVLIPTRDNYKTVLNLNSMSLAEQLVTHMIYDNVEEQEAVCKALQHNENFQTETYRLAEDMFNRTSAILAMTNPRRYCSQVNSNYARIWTTDDVNVAGNVFESMPPFLKNLINVAVAPEQIMIDEETLVIRNCPTCNIDDSGLVANVQLYNPVVPRYRSTFNENVLHVENVLKFKGNANALQKSLSRYEPYPIVVPLILGTQTLNTSSAYKQFTVPTRDDFAALNQRTGGAAAAPPAPAPGRAGPRAGPRRRARGRRRPRRRSMNARS</sequence>
<dbReference type="GO" id="GO:0019028">
    <property type="term" value="C:viral capsid"/>
    <property type="evidence" value="ECO:0007669"/>
    <property type="project" value="InterPro"/>
</dbReference>
<organism evidence="2">
    <name type="scientific">Lymantria dispar multicapsid nuclear polyhedrosis virus</name>
    <name type="common">LdMNPV</name>
    <dbReference type="NCBI Taxonomy" id="10449"/>
    <lineage>
        <taxon>Viruses</taxon>
        <taxon>Viruses incertae sedis</taxon>
        <taxon>Naldaviricetes</taxon>
        <taxon>Lefavirales</taxon>
        <taxon>Baculoviridae</taxon>
        <taxon>Alphabaculovirus</taxon>
        <taxon>Alphabaculovirus lydisparis</taxon>
    </lineage>
</organism>
<proteinExistence type="predicted"/>
<reference evidence="2" key="1">
    <citation type="submission" date="2018-10" db="EMBL/GenBank/DDBJ databases">
        <title>The genome sequence and analysis of 3 newly sequenced Lymantria dispar multinucleocapsid nucleopolyhedrovirus strains: H2, J2 and T3 strain.</title>
        <authorList>
            <person name="Gencer D."/>
            <person name="Inan C."/>
            <person name="Nalcacioglu R."/>
            <person name="Yin F."/>
            <person name="Zhu Z."/>
            <person name="Wang J."/>
            <person name="Hu Z."/>
            <person name="Arif B."/>
            <person name="Demirbag Z."/>
            <person name="Demir I."/>
        </authorList>
    </citation>
    <scope>NUCLEOTIDE SEQUENCE</scope>
    <source>
        <strain evidence="2">J2</strain>
    </source>
</reference>
<dbReference type="InterPro" id="IPR007589">
    <property type="entry name" value="Baculo_VP39"/>
</dbReference>
<feature type="compositionally biased region" description="Basic residues" evidence="1">
    <location>
        <begin position="338"/>
        <end position="358"/>
    </location>
</feature>
<protein>
    <submittedName>
        <fullName evidence="2">Vp39</fullName>
    </submittedName>
</protein>
<organismHost>
    <name type="scientific">Lepidoptera</name>
    <name type="common">moths &amp; butterflies</name>
    <dbReference type="NCBI Taxonomy" id="7088"/>
</organismHost>
<dbReference type="Pfam" id="PF04501">
    <property type="entry name" value="Baculo_VP39"/>
    <property type="match status" value="1"/>
</dbReference>
<name>A0A4Y5X3V2_NPVLD</name>